<keyword evidence="3" id="KW-0560">Oxidoreductase</keyword>
<evidence type="ECO:0000256" key="2">
    <source>
        <dbReference type="ARBA" id="ARBA00022857"/>
    </source>
</evidence>
<dbReference type="GO" id="GO:0004806">
    <property type="term" value="F:triacylglycerol lipase activity"/>
    <property type="evidence" value="ECO:0007669"/>
    <property type="project" value="TreeGrafter"/>
</dbReference>
<keyword evidence="5" id="KW-0812">Transmembrane</keyword>
<dbReference type="GO" id="GO:0006654">
    <property type="term" value="P:phosphatidic acid biosynthetic process"/>
    <property type="evidence" value="ECO:0007669"/>
    <property type="project" value="TreeGrafter"/>
</dbReference>
<dbReference type="InterPro" id="IPR020904">
    <property type="entry name" value="Sc_DH/Rdtase_CS"/>
</dbReference>
<protein>
    <recommendedName>
        <fullName evidence="8">NAD(P)-binding protein</fullName>
    </recommendedName>
</protein>
<dbReference type="GO" id="GO:0005783">
    <property type="term" value="C:endoplasmic reticulum"/>
    <property type="evidence" value="ECO:0007669"/>
    <property type="project" value="TreeGrafter"/>
</dbReference>
<dbReference type="Proteomes" id="UP000803884">
    <property type="component" value="Unassembled WGS sequence"/>
</dbReference>
<dbReference type="PRINTS" id="PR00081">
    <property type="entry name" value="GDHRDH"/>
</dbReference>
<evidence type="ECO:0000256" key="3">
    <source>
        <dbReference type="ARBA" id="ARBA00023002"/>
    </source>
</evidence>
<dbReference type="RefSeq" id="XP_069234223.1">
    <property type="nucleotide sequence ID" value="XM_069369060.1"/>
</dbReference>
<feature type="transmembrane region" description="Helical" evidence="5">
    <location>
        <begin position="257"/>
        <end position="278"/>
    </location>
</feature>
<evidence type="ECO:0000256" key="1">
    <source>
        <dbReference type="ARBA" id="ARBA00006484"/>
    </source>
</evidence>
<dbReference type="GO" id="GO:0019433">
    <property type="term" value="P:triglyceride catabolic process"/>
    <property type="evidence" value="ECO:0007669"/>
    <property type="project" value="TreeGrafter"/>
</dbReference>
<dbReference type="PROSITE" id="PS00061">
    <property type="entry name" value="ADH_SHORT"/>
    <property type="match status" value="1"/>
</dbReference>
<dbReference type="EMBL" id="JAAQHG020000001">
    <property type="protein sequence ID" value="KAL1591118.1"/>
    <property type="molecule type" value="Genomic_DNA"/>
</dbReference>
<evidence type="ECO:0008006" key="8">
    <source>
        <dbReference type="Google" id="ProtNLM"/>
    </source>
</evidence>
<dbReference type="Pfam" id="PF00106">
    <property type="entry name" value="adh_short"/>
    <property type="match status" value="1"/>
</dbReference>
<accession>A0AB34L216</accession>
<evidence type="ECO:0000313" key="6">
    <source>
        <dbReference type="EMBL" id="KAL1591118.1"/>
    </source>
</evidence>
<dbReference type="InterPro" id="IPR002347">
    <property type="entry name" value="SDR_fam"/>
</dbReference>
<keyword evidence="5" id="KW-1133">Transmembrane helix</keyword>
<proteinExistence type="inferred from homology"/>
<dbReference type="SUPFAM" id="SSF51735">
    <property type="entry name" value="NAD(P)-binding Rossmann-fold domains"/>
    <property type="match status" value="1"/>
</dbReference>
<keyword evidence="7" id="KW-1185">Reference proteome</keyword>
<organism evidence="6 7">
    <name type="scientific">Cladosporium halotolerans</name>
    <dbReference type="NCBI Taxonomy" id="1052096"/>
    <lineage>
        <taxon>Eukaryota</taxon>
        <taxon>Fungi</taxon>
        <taxon>Dikarya</taxon>
        <taxon>Ascomycota</taxon>
        <taxon>Pezizomycotina</taxon>
        <taxon>Dothideomycetes</taxon>
        <taxon>Dothideomycetidae</taxon>
        <taxon>Cladosporiales</taxon>
        <taxon>Cladosporiaceae</taxon>
        <taxon>Cladosporium</taxon>
    </lineage>
</organism>
<dbReference type="GO" id="GO:0005811">
    <property type="term" value="C:lipid droplet"/>
    <property type="evidence" value="ECO:0007669"/>
    <property type="project" value="TreeGrafter"/>
</dbReference>
<gene>
    <name evidence="6" type="ORF">WHR41_00454</name>
</gene>
<keyword evidence="2" id="KW-0521">NADP</keyword>
<name>A0AB34L216_9PEZI</name>
<dbReference type="GeneID" id="96001898"/>
<comment type="similarity">
    <text evidence="1 4">Belongs to the short-chain dehydrogenases/reductases (SDR) family.</text>
</comment>
<dbReference type="GO" id="GO:0000140">
    <property type="term" value="F:acylglycerone-phosphate reductase (NADP+) activity"/>
    <property type="evidence" value="ECO:0007669"/>
    <property type="project" value="TreeGrafter"/>
</dbReference>
<dbReference type="InterPro" id="IPR036291">
    <property type="entry name" value="NAD(P)-bd_dom_sf"/>
</dbReference>
<comment type="caution">
    <text evidence="6">The sequence shown here is derived from an EMBL/GenBank/DDBJ whole genome shotgun (WGS) entry which is preliminary data.</text>
</comment>
<sequence length="298" mass="32516">MAINDSEVRWCLITGVSAGGLGDALTTELLKRPGFHVIATGLELGHLDYLEDSANLAKMQLDVTSASSISAAVQNIIDLTGGRLHYLVNNAGYGFMMPLLDAGMEAVRHNFEVNVFGLLAVTQAFFPLLKEAQGTVVNQCSIASLPPGRQPYIGTYCATKAAVASLNDTMRLEFAPFGVKVICLVTGDVKTGFWTHTPAAKSGLPSSSPYDQIRSHVETMMRGDSNPPGQHSRERWASAVVGDLLESRPNRFIRRGFLAWTMYLATLLLPIFLIDWIFTKAAKLGELKRNLDSSKKKR</sequence>
<reference evidence="6 7" key="1">
    <citation type="journal article" date="2020" name="Microbiol. Resour. Announc.">
        <title>Draft Genome Sequence of a Cladosporium Species Isolated from the Mesophotic Ascidian Didemnum maculosum.</title>
        <authorList>
            <person name="Gioti A."/>
            <person name="Siaperas R."/>
            <person name="Nikolaivits E."/>
            <person name="Le Goff G."/>
            <person name="Ouazzani J."/>
            <person name="Kotoulas G."/>
            <person name="Topakas E."/>
        </authorList>
    </citation>
    <scope>NUCLEOTIDE SEQUENCE [LARGE SCALE GENOMIC DNA]</scope>
    <source>
        <strain evidence="6 7">TM138-S3</strain>
    </source>
</reference>
<evidence type="ECO:0000313" key="7">
    <source>
        <dbReference type="Proteomes" id="UP000803884"/>
    </source>
</evidence>
<dbReference type="AlphaFoldDB" id="A0AB34L216"/>
<evidence type="ECO:0000256" key="5">
    <source>
        <dbReference type="SAM" id="Phobius"/>
    </source>
</evidence>
<keyword evidence="5" id="KW-0472">Membrane</keyword>
<dbReference type="PRINTS" id="PR00080">
    <property type="entry name" value="SDRFAMILY"/>
</dbReference>
<dbReference type="PANTHER" id="PTHR44169">
    <property type="entry name" value="NADPH-DEPENDENT 1-ACYLDIHYDROXYACETONE PHOSPHATE REDUCTASE"/>
    <property type="match status" value="1"/>
</dbReference>
<evidence type="ECO:0000256" key="4">
    <source>
        <dbReference type="RuleBase" id="RU000363"/>
    </source>
</evidence>
<dbReference type="Gene3D" id="3.40.50.720">
    <property type="entry name" value="NAD(P)-binding Rossmann-like Domain"/>
    <property type="match status" value="1"/>
</dbReference>
<dbReference type="PANTHER" id="PTHR44169:SF6">
    <property type="entry name" value="NADPH-DEPENDENT 1-ACYLDIHYDROXYACETONE PHOSPHATE REDUCTASE"/>
    <property type="match status" value="1"/>
</dbReference>